<dbReference type="Proteomes" id="UP000284779">
    <property type="component" value="Unassembled WGS sequence"/>
</dbReference>
<gene>
    <name evidence="11" type="ORF">DW944_07050</name>
</gene>
<keyword evidence="6" id="KW-0961">Cell wall biogenesis/degradation</keyword>
<keyword evidence="11" id="KW-0121">Carboxypeptidase</keyword>
<keyword evidence="12" id="KW-1185">Reference proteome</keyword>
<feature type="binding site" evidence="8">
    <location>
        <position position="297"/>
    </location>
    <ligand>
        <name>substrate</name>
    </ligand>
</feature>
<evidence type="ECO:0000256" key="9">
    <source>
        <dbReference type="RuleBase" id="RU004016"/>
    </source>
</evidence>
<dbReference type="EMBL" id="QSFD01000006">
    <property type="protein sequence ID" value="RHA18281.1"/>
    <property type="molecule type" value="Genomic_DNA"/>
</dbReference>
<evidence type="ECO:0000256" key="2">
    <source>
        <dbReference type="ARBA" id="ARBA00022729"/>
    </source>
</evidence>
<comment type="caution">
    <text evidence="11">The sequence shown here is derived from an EMBL/GenBank/DDBJ whole genome shotgun (WGS) entry which is preliminary data.</text>
</comment>
<evidence type="ECO:0000256" key="1">
    <source>
        <dbReference type="ARBA" id="ARBA00007164"/>
    </source>
</evidence>
<feature type="domain" description="Peptidase S11 D-alanyl-D-alanine carboxypeptidase A N-terminal" evidence="10">
    <location>
        <begin position="205"/>
        <end position="327"/>
    </location>
</feature>
<accession>A0A413R811</accession>
<evidence type="ECO:0000256" key="3">
    <source>
        <dbReference type="ARBA" id="ARBA00022801"/>
    </source>
</evidence>
<evidence type="ECO:0000256" key="6">
    <source>
        <dbReference type="ARBA" id="ARBA00023316"/>
    </source>
</evidence>
<evidence type="ECO:0000259" key="10">
    <source>
        <dbReference type="Pfam" id="PF00768"/>
    </source>
</evidence>
<keyword evidence="2" id="KW-0732">Signal</keyword>
<feature type="active site" evidence="7">
    <location>
        <position position="171"/>
    </location>
</feature>
<dbReference type="PRINTS" id="PR00725">
    <property type="entry name" value="DADACBPTASE1"/>
</dbReference>
<name>A0A413R811_9FIRM</name>
<dbReference type="Gene3D" id="3.40.710.10">
    <property type="entry name" value="DD-peptidase/beta-lactamase superfamily"/>
    <property type="match status" value="1"/>
</dbReference>
<feature type="active site" description="Acyl-ester intermediate" evidence="7">
    <location>
        <position position="114"/>
    </location>
</feature>
<feature type="active site" description="Proton acceptor" evidence="7">
    <location>
        <position position="117"/>
    </location>
</feature>
<evidence type="ECO:0000313" key="11">
    <source>
        <dbReference type="EMBL" id="RHA18281.1"/>
    </source>
</evidence>
<reference evidence="11 12" key="1">
    <citation type="submission" date="2018-08" db="EMBL/GenBank/DDBJ databases">
        <title>A genome reference for cultivated species of the human gut microbiota.</title>
        <authorList>
            <person name="Zou Y."/>
            <person name="Xue W."/>
            <person name="Luo G."/>
        </authorList>
    </citation>
    <scope>NUCLEOTIDE SEQUENCE [LARGE SCALE GENOMIC DNA]</scope>
    <source>
        <strain evidence="11 12">AM44-11BH</strain>
    </source>
</reference>
<evidence type="ECO:0000256" key="7">
    <source>
        <dbReference type="PIRSR" id="PIRSR618044-1"/>
    </source>
</evidence>
<evidence type="ECO:0000313" key="12">
    <source>
        <dbReference type="Proteomes" id="UP000284779"/>
    </source>
</evidence>
<dbReference type="GO" id="GO:0071555">
    <property type="term" value="P:cell wall organization"/>
    <property type="evidence" value="ECO:0007669"/>
    <property type="project" value="UniProtKB-KW"/>
</dbReference>
<comment type="similarity">
    <text evidence="1 9">Belongs to the peptidase S11 family.</text>
</comment>
<dbReference type="GO" id="GO:0009002">
    <property type="term" value="F:serine-type D-Ala-D-Ala carboxypeptidase activity"/>
    <property type="evidence" value="ECO:0007669"/>
    <property type="project" value="InterPro"/>
</dbReference>
<dbReference type="InterPro" id="IPR012338">
    <property type="entry name" value="Beta-lactam/transpept-like"/>
</dbReference>
<dbReference type="SUPFAM" id="SSF56601">
    <property type="entry name" value="beta-lactamase/transpeptidase-like"/>
    <property type="match status" value="1"/>
</dbReference>
<evidence type="ECO:0000256" key="8">
    <source>
        <dbReference type="PIRSR" id="PIRSR618044-2"/>
    </source>
</evidence>
<keyword evidence="11" id="KW-0645">Protease</keyword>
<protein>
    <submittedName>
        <fullName evidence="11">D-alanyl-D-alanine carboxypeptidase</fullName>
    </submittedName>
</protein>
<dbReference type="RefSeq" id="WP_117970578.1">
    <property type="nucleotide sequence ID" value="NZ_CAUBDO010000019.1"/>
</dbReference>
<dbReference type="PANTHER" id="PTHR21581:SF6">
    <property type="entry name" value="TRAFFICKING PROTEIN PARTICLE COMPLEX SUBUNIT 12"/>
    <property type="match status" value="1"/>
</dbReference>
<organism evidence="11 12">
    <name type="scientific">Eubacterium ventriosum</name>
    <dbReference type="NCBI Taxonomy" id="39496"/>
    <lineage>
        <taxon>Bacteria</taxon>
        <taxon>Bacillati</taxon>
        <taxon>Bacillota</taxon>
        <taxon>Clostridia</taxon>
        <taxon>Eubacteriales</taxon>
        <taxon>Eubacteriaceae</taxon>
        <taxon>Eubacterium</taxon>
    </lineage>
</organism>
<keyword evidence="5" id="KW-0573">Peptidoglycan synthesis</keyword>
<keyword evidence="4" id="KW-0133">Cell shape</keyword>
<dbReference type="Pfam" id="PF00768">
    <property type="entry name" value="Peptidase_S11"/>
    <property type="match status" value="2"/>
</dbReference>
<proteinExistence type="inferred from homology"/>
<dbReference type="GO" id="GO:0006508">
    <property type="term" value="P:proteolysis"/>
    <property type="evidence" value="ECO:0007669"/>
    <property type="project" value="InterPro"/>
</dbReference>
<feature type="domain" description="Peptidase S11 D-alanyl-D-alanine carboxypeptidase A N-terminal" evidence="10">
    <location>
        <begin position="83"/>
        <end position="182"/>
    </location>
</feature>
<dbReference type="PANTHER" id="PTHR21581">
    <property type="entry name" value="D-ALANYL-D-ALANINE CARBOXYPEPTIDASE"/>
    <property type="match status" value="1"/>
</dbReference>
<evidence type="ECO:0000256" key="5">
    <source>
        <dbReference type="ARBA" id="ARBA00022984"/>
    </source>
</evidence>
<dbReference type="AlphaFoldDB" id="A0A413R811"/>
<dbReference type="GO" id="GO:0008360">
    <property type="term" value="P:regulation of cell shape"/>
    <property type="evidence" value="ECO:0007669"/>
    <property type="project" value="UniProtKB-KW"/>
</dbReference>
<sequence length="345" mass="37599">MRKTGRCILSAVIAVLLMIGAIDYAFVIGKAKPVGDLKTSQSEVIVKDFIHDNYEISEKNPWTDYGLHPIEYTESAGKSGFDKAISAKAAILVNVNSKEIYYEKNSDAKMYPASTTKLMTALTVLQNMKTTDIVTIGSEINMIAADSSKAGFSQGQVVTVQELLEGLLISSGNDAAYVLAKAAGEAILKDNIANEGKTFTAAQCVERFVYEMNKNVRDMELENTHFMSPDGYDAADQYTSASDLSKIAIEAYNNETIRKICGTQSEKSGTLNKTWVSTNALLDKSGQFYYQYCVGMKTGSTGLAGKCLVSVAKNGDTECISVVLNDSTDEQRWTDARKLLQFGVE</sequence>
<keyword evidence="3" id="KW-0378">Hydrolase</keyword>
<dbReference type="InterPro" id="IPR018044">
    <property type="entry name" value="Peptidase_S11"/>
</dbReference>
<dbReference type="GO" id="GO:0009252">
    <property type="term" value="P:peptidoglycan biosynthetic process"/>
    <property type="evidence" value="ECO:0007669"/>
    <property type="project" value="UniProtKB-KW"/>
</dbReference>
<dbReference type="InterPro" id="IPR001967">
    <property type="entry name" value="Peptidase_S11_N"/>
</dbReference>
<evidence type="ECO:0000256" key="4">
    <source>
        <dbReference type="ARBA" id="ARBA00022960"/>
    </source>
</evidence>